<protein>
    <submittedName>
        <fullName evidence="1">Uncharacterized protein</fullName>
    </submittedName>
</protein>
<dbReference type="Proteomes" id="UP000190890">
    <property type="component" value="Unassembled WGS sequence"/>
</dbReference>
<dbReference type="RefSeq" id="WP_077850131.1">
    <property type="nucleotide sequence ID" value="NZ_LZZM01000242.1"/>
</dbReference>
<organism evidence="1 2">
    <name type="scientific">Clostridium puniceum</name>
    <dbReference type="NCBI Taxonomy" id="29367"/>
    <lineage>
        <taxon>Bacteria</taxon>
        <taxon>Bacillati</taxon>
        <taxon>Bacillota</taxon>
        <taxon>Clostridia</taxon>
        <taxon>Eubacteriales</taxon>
        <taxon>Clostridiaceae</taxon>
        <taxon>Clostridium</taxon>
    </lineage>
</organism>
<evidence type="ECO:0000313" key="2">
    <source>
        <dbReference type="Proteomes" id="UP000190890"/>
    </source>
</evidence>
<keyword evidence="2" id="KW-1185">Reference proteome</keyword>
<proteinExistence type="predicted"/>
<dbReference type="EMBL" id="LZZM01000242">
    <property type="protein sequence ID" value="OOM70294.1"/>
    <property type="molecule type" value="Genomic_DNA"/>
</dbReference>
<dbReference type="OrthoDB" id="1922950at2"/>
<name>A0A1S8SYD7_9CLOT</name>
<sequence length="123" mass="14427">MQLNISTKFFPILEIISEEKIDKLIKFLKFNENSRISCNDIANKLDIPFADSKEIIYILLKNNVLEINFKVMCEDEYNTSKSIYYDAFEDIPDEICENCDKKCEILRNVIIVYKVINGDLQSE</sequence>
<reference evidence="1 2" key="1">
    <citation type="submission" date="2016-05" db="EMBL/GenBank/DDBJ databases">
        <title>Microbial solvent formation.</title>
        <authorList>
            <person name="Poehlein A."/>
            <person name="Montoya Solano J.D."/>
            <person name="Flitsch S."/>
            <person name="Krabben P."/>
            <person name="Duerre P."/>
            <person name="Daniel R."/>
        </authorList>
    </citation>
    <scope>NUCLEOTIDE SEQUENCE [LARGE SCALE GENOMIC DNA]</scope>
    <source>
        <strain evidence="1 2">DSM 2619</strain>
    </source>
</reference>
<gene>
    <name evidence="1" type="ORF">CLPUN_52530</name>
</gene>
<dbReference type="STRING" id="29367.CLPUN_52530"/>
<comment type="caution">
    <text evidence="1">The sequence shown here is derived from an EMBL/GenBank/DDBJ whole genome shotgun (WGS) entry which is preliminary data.</text>
</comment>
<accession>A0A1S8SYD7</accession>
<evidence type="ECO:0000313" key="1">
    <source>
        <dbReference type="EMBL" id="OOM70294.1"/>
    </source>
</evidence>
<dbReference type="AlphaFoldDB" id="A0A1S8SYD7"/>